<dbReference type="Proteomes" id="UP000076532">
    <property type="component" value="Unassembled WGS sequence"/>
</dbReference>
<protein>
    <submittedName>
        <fullName evidence="2">Uncharacterized protein</fullName>
    </submittedName>
</protein>
<keyword evidence="1" id="KW-0472">Membrane</keyword>
<name>A0A166RGS2_9AGAM</name>
<organism evidence="2 3">
    <name type="scientific">Athelia psychrophila</name>
    <dbReference type="NCBI Taxonomy" id="1759441"/>
    <lineage>
        <taxon>Eukaryota</taxon>
        <taxon>Fungi</taxon>
        <taxon>Dikarya</taxon>
        <taxon>Basidiomycota</taxon>
        <taxon>Agaricomycotina</taxon>
        <taxon>Agaricomycetes</taxon>
        <taxon>Agaricomycetidae</taxon>
        <taxon>Atheliales</taxon>
        <taxon>Atheliaceae</taxon>
        <taxon>Athelia</taxon>
    </lineage>
</organism>
<evidence type="ECO:0000313" key="3">
    <source>
        <dbReference type="Proteomes" id="UP000076532"/>
    </source>
</evidence>
<gene>
    <name evidence="2" type="ORF">FIBSPDRAFT_947839</name>
</gene>
<keyword evidence="1" id="KW-0812">Transmembrane</keyword>
<keyword evidence="1" id="KW-1133">Transmembrane helix</keyword>
<dbReference type="EMBL" id="KV417504">
    <property type="protein sequence ID" value="KZP28254.1"/>
    <property type="molecule type" value="Genomic_DNA"/>
</dbReference>
<evidence type="ECO:0000313" key="2">
    <source>
        <dbReference type="EMBL" id="KZP28254.1"/>
    </source>
</evidence>
<evidence type="ECO:0000256" key="1">
    <source>
        <dbReference type="SAM" id="Phobius"/>
    </source>
</evidence>
<feature type="transmembrane region" description="Helical" evidence="1">
    <location>
        <begin position="181"/>
        <end position="207"/>
    </location>
</feature>
<reference evidence="2 3" key="1">
    <citation type="journal article" date="2016" name="Mol. Biol. Evol.">
        <title>Comparative Genomics of Early-Diverging Mushroom-Forming Fungi Provides Insights into the Origins of Lignocellulose Decay Capabilities.</title>
        <authorList>
            <person name="Nagy L.G."/>
            <person name="Riley R."/>
            <person name="Tritt A."/>
            <person name="Adam C."/>
            <person name="Daum C."/>
            <person name="Floudas D."/>
            <person name="Sun H."/>
            <person name="Yadav J.S."/>
            <person name="Pangilinan J."/>
            <person name="Larsson K.H."/>
            <person name="Matsuura K."/>
            <person name="Barry K."/>
            <person name="Labutti K."/>
            <person name="Kuo R."/>
            <person name="Ohm R.A."/>
            <person name="Bhattacharya S.S."/>
            <person name="Shirouzu T."/>
            <person name="Yoshinaga Y."/>
            <person name="Martin F.M."/>
            <person name="Grigoriev I.V."/>
            <person name="Hibbett D.S."/>
        </authorList>
    </citation>
    <scope>NUCLEOTIDE SEQUENCE [LARGE SCALE GENOMIC DNA]</scope>
    <source>
        <strain evidence="2 3">CBS 109695</strain>
    </source>
</reference>
<keyword evidence="3" id="KW-1185">Reference proteome</keyword>
<proteinExistence type="predicted"/>
<dbReference type="AlphaFoldDB" id="A0A166RGS2"/>
<sequence>MTLTENHVQANLAFTIEHDVLHETMASSRTRLDLAELHDLHDGLRSTQQPFTIVYMKAKLYAAEKPSYGGEKGHLDFVAIETIIKAQKSSFVSEQALLVPTIITNLFLINLSTIPADYNFSFFGGNLPLLGKLSCFHEQGNAAVDVFTELESVANPPRQECGQLGVACDYAEPMHGQTHPLALVIPIVVCSPLKAMIPVLLIVLRLLTAHQQHDPLGAKNVRLDPRTGLGEADPLELSEVFVMEVALAAVQAAEHVGAGVLPVALIGVVMFAPYIPWLAAISWMMKGPPRSRRSSHRARHSGLPCAEVVHPRPTCASLSPRNPMVWLFCTRGEAVAKHAAQGFYDRQQAVEGLFPNFDSLPSALVPGA</sequence>
<accession>A0A166RGS2</accession>
<feature type="transmembrane region" description="Helical" evidence="1">
    <location>
        <begin position="263"/>
        <end position="285"/>
    </location>
</feature>